<name>A0ABZ1ILC8_9PSEU</name>
<evidence type="ECO:0000313" key="2">
    <source>
        <dbReference type="Proteomes" id="UP001330812"/>
    </source>
</evidence>
<accession>A0ABZ1ILC8</accession>
<keyword evidence="2" id="KW-1185">Reference proteome</keyword>
<gene>
    <name evidence="1" type="ORF">VSH64_21180</name>
</gene>
<reference evidence="1 2" key="1">
    <citation type="journal article" date="2015" name="Int. J. Syst. Evol. Microbiol.">
        <title>Amycolatopsis rhabdoformis sp. nov., an actinomycete isolated from a tropical forest soil.</title>
        <authorList>
            <person name="Souza W.R."/>
            <person name="Silva R.E."/>
            <person name="Goodfellow M."/>
            <person name="Busarakam K."/>
            <person name="Figueiro F.S."/>
            <person name="Ferreira D."/>
            <person name="Rodrigues-Filho E."/>
            <person name="Moraes L.A.B."/>
            <person name="Zucchi T.D."/>
        </authorList>
    </citation>
    <scope>NUCLEOTIDE SEQUENCE [LARGE SCALE GENOMIC DNA]</scope>
    <source>
        <strain evidence="1 2">NCIMB 14900</strain>
    </source>
</reference>
<sequence length="242" mass="26495">MRLDADDLSAGALGAYLARGQQPRTLQLLTVTFTLAYRASGTGIPRLGNDARRTEVGATAEDLIERSVPFVEEIKNRTAGVELEAWLNQERGPGSGLWDDLAGIIKDGVADGWAANEEIDGPNYRRSRIIGPSERLNWFSITAVYMNSVPLFCGEYHQHPYGEINMVIPLDEGALLRGPRGWQGPGWTSPEPGSHHYPEVVGGGLIALFYLPAGRISYDITVPEDYDFMVPEGYRMSAADGQ</sequence>
<dbReference type="EMBL" id="CP142149">
    <property type="protein sequence ID" value="WSE34566.1"/>
    <property type="molecule type" value="Genomic_DNA"/>
</dbReference>
<evidence type="ECO:0000313" key="1">
    <source>
        <dbReference type="EMBL" id="WSE34566.1"/>
    </source>
</evidence>
<organism evidence="1 2">
    <name type="scientific">Amycolatopsis rhabdoformis</name>
    <dbReference type="NCBI Taxonomy" id="1448059"/>
    <lineage>
        <taxon>Bacteria</taxon>
        <taxon>Bacillati</taxon>
        <taxon>Actinomycetota</taxon>
        <taxon>Actinomycetes</taxon>
        <taxon>Pseudonocardiales</taxon>
        <taxon>Pseudonocardiaceae</taxon>
        <taxon>Amycolatopsis</taxon>
    </lineage>
</organism>
<dbReference type="RefSeq" id="WP_326837374.1">
    <property type="nucleotide sequence ID" value="NZ_CP142149.1"/>
</dbReference>
<dbReference type="Proteomes" id="UP001330812">
    <property type="component" value="Chromosome"/>
</dbReference>
<proteinExistence type="predicted"/>
<dbReference type="Pfam" id="PF16155">
    <property type="entry name" value="PnbB"/>
    <property type="match status" value="1"/>
</dbReference>
<protein>
    <submittedName>
        <fullName evidence="1">DUF4863 family protein</fullName>
    </submittedName>
</protein>
<dbReference type="InterPro" id="IPR032345">
    <property type="entry name" value="PnbB"/>
</dbReference>